<protein>
    <recommendedName>
        <fullName evidence="2">ATPase</fullName>
    </recommendedName>
</protein>
<accession>A0A381T223</accession>
<dbReference type="SUPFAM" id="SSF52540">
    <property type="entry name" value="P-loop containing nucleoside triphosphate hydrolases"/>
    <property type="match status" value="1"/>
</dbReference>
<gene>
    <name evidence="1" type="ORF">METZ01_LOCUS62598</name>
</gene>
<reference evidence="1" key="1">
    <citation type="submission" date="2018-05" db="EMBL/GenBank/DDBJ databases">
        <authorList>
            <person name="Lanie J.A."/>
            <person name="Ng W.-L."/>
            <person name="Kazmierczak K.M."/>
            <person name="Andrzejewski T.M."/>
            <person name="Davidsen T.M."/>
            <person name="Wayne K.J."/>
            <person name="Tettelin H."/>
            <person name="Glass J.I."/>
            <person name="Rusch D."/>
            <person name="Podicherti R."/>
            <person name="Tsui H.-C.T."/>
            <person name="Winkler M.E."/>
        </authorList>
    </citation>
    <scope>NUCLEOTIDE SEQUENCE</scope>
</reference>
<organism evidence="1">
    <name type="scientific">marine metagenome</name>
    <dbReference type="NCBI Taxonomy" id="408172"/>
    <lineage>
        <taxon>unclassified sequences</taxon>
        <taxon>metagenomes</taxon>
        <taxon>ecological metagenomes</taxon>
    </lineage>
</organism>
<sequence length="282" mass="32478">MKTTVEEFSAKPNKAITLLGMSGIGKTTLANKLPKSDWFHYSGDYRIGTKYLEEPILDNIKEQSMQIGLLAELLRTDSIYISSNITVDNLLPISTFLGKIGDKNKGGLSLDEFLKRQKMHKDAEIKAMLDVPEFIEKSRRIYSYDHFINDAGGSICELNNTKAMETLIEHTLILYIEDDEGIRDALIERARKNPKPMYYTEEFLIEHLRNYCDETGETNEEIDPDDFVRWVFPRLLDYRKEKYEEIADNYGYRVTASDVASVENESDFLNLINNSIKDKENG</sequence>
<dbReference type="Gene3D" id="3.40.50.300">
    <property type="entry name" value="P-loop containing nucleotide triphosphate hydrolases"/>
    <property type="match status" value="1"/>
</dbReference>
<proteinExistence type="predicted"/>
<dbReference type="AlphaFoldDB" id="A0A381T223"/>
<evidence type="ECO:0000313" key="1">
    <source>
        <dbReference type="EMBL" id="SVA09744.1"/>
    </source>
</evidence>
<evidence type="ECO:0008006" key="2">
    <source>
        <dbReference type="Google" id="ProtNLM"/>
    </source>
</evidence>
<dbReference type="EMBL" id="UINC01003847">
    <property type="protein sequence ID" value="SVA09744.1"/>
    <property type="molecule type" value="Genomic_DNA"/>
</dbReference>
<name>A0A381T223_9ZZZZ</name>
<dbReference type="InterPro" id="IPR027417">
    <property type="entry name" value="P-loop_NTPase"/>
</dbReference>